<keyword evidence="1" id="KW-1133">Transmembrane helix</keyword>
<evidence type="ECO:0000313" key="2">
    <source>
        <dbReference type="EMBL" id="OGF31876.1"/>
    </source>
</evidence>
<dbReference type="STRING" id="1798002.A2478_05330"/>
<proteinExistence type="predicted"/>
<evidence type="ECO:0000256" key="1">
    <source>
        <dbReference type="SAM" id="Phobius"/>
    </source>
</evidence>
<reference evidence="2 3" key="1">
    <citation type="journal article" date="2016" name="Nat. Commun.">
        <title>Thousands of microbial genomes shed light on interconnected biogeochemical processes in an aquifer system.</title>
        <authorList>
            <person name="Anantharaman K."/>
            <person name="Brown C.T."/>
            <person name="Hug L.A."/>
            <person name="Sharon I."/>
            <person name="Castelle C.J."/>
            <person name="Probst A.J."/>
            <person name="Thomas B.C."/>
            <person name="Singh A."/>
            <person name="Wilkins M.J."/>
            <person name="Karaoz U."/>
            <person name="Brodie E.L."/>
            <person name="Williams K.H."/>
            <person name="Hubbard S.S."/>
            <person name="Banfield J.F."/>
        </authorList>
    </citation>
    <scope>NUCLEOTIDE SEQUENCE [LARGE SCALE GENOMIC DNA]</scope>
</reference>
<dbReference type="EMBL" id="MFGJ01000007">
    <property type="protein sequence ID" value="OGF31876.1"/>
    <property type="molecule type" value="Genomic_DNA"/>
</dbReference>
<sequence>MVQTKTEKQNSPDTIHVMPLEFYGVNPEEKQTKIETRIVEKIVTKPGKPFPKKRNKAMTVVVVFSLLIIICLLSYLVYLNYADTTSNSTIIEVPVVENPKPIVDIPIVEQPDEPVVPIIPIVPVMIKLADIHDADADADGLTDAEELLINTDMNKPDTDADSYLDGDELLNLYTPLEVGEKLEFSDLVATFVNPNYDYDVFYPKAWFARAVERDNREVVFTSPTGEFVNILVVQNESLQDLKQWYLSQDSEADIAQLVDFDNKQGVKGIISPDGFRYYFSKANQVYVVSYNIGLKQKASYPNLFALIAQSFIFTE</sequence>
<protein>
    <recommendedName>
        <fullName evidence="4">EF-hand domain-containing protein</fullName>
    </recommendedName>
</protein>
<name>A0A1F5SZF9_9BACT</name>
<keyword evidence="1" id="KW-0472">Membrane</keyword>
<organism evidence="2 3">
    <name type="scientific">Candidatus Falkowbacteria bacterium RIFOXYC2_FULL_36_12</name>
    <dbReference type="NCBI Taxonomy" id="1798002"/>
    <lineage>
        <taxon>Bacteria</taxon>
        <taxon>Candidatus Falkowiibacteriota</taxon>
    </lineage>
</organism>
<dbReference type="Proteomes" id="UP000179001">
    <property type="component" value="Unassembled WGS sequence"/>
</dbReference>
<dbReference type="AlphaFoldDB" id="A0A1F5SZF9"/>
<keyword evidence="1" id="KW-0812">Transmembrane</keyword>
<accession>A0A1F5SZF9</accession>
<feature type="transmembrane region" description="Helical" evidence="1">
    <location>
        <begin position="57"/>
        <end position="78"/>
    </location>
</feature>
<evidence type="ECO:0008006" key="4">
    <source>
        <dbReference type="Google" id="ProtNLM"/>
    </source>
</evidence>
<gene>
    <name evidence="2" type="ORF">A2478_05330</name>
</gene>
<evidence type="ECO:0000313" key="3">
    <source>
        <dbReference type="Proteomes" id="UP000179001"/>
    </source>
</evidence>
<comment type="caution">
    <text evidence="2">The sequence shown here is derived from an EMBL/GenBank/DDBJ whole genome shotgun (WGS) entry which is preliminary data.</text>
</comment>